<evidence type="ECO:0000256" key="7">
    <source>
        <dbReference type="ARBA" id="ARBA00022912"/>
    </source>
</evidence>
<evidence type="ECO:0000256" key="6">
    <source>
        <dbReference type="ARBA" id="ARBA00022801"/>
    </source>
</evidence>
<dbReference type="FunFam" id="3.60.40.10:FF:000016">
    <property type="entry name" value="Protein phosphatase 2C"/>
    <property type="match status" value="1"/>
</dbReference>
<dbReference type="SUPFAM" id="SSF81606">
    <property type="entry name" value="PP2C-like"/>
    <property type="match status" value="1"/>
</dbReference>
<evidence type="ECO:0000256" key="5">
    <source>
        <dbReference type="ARBA" id="ARBA00022723"/>
    </source>
</evidence>
<keyword evidence="6 10" id="KW-0378">Hydrolase</keyword>
<comment type="caution">
    <text evidence="13">The sequence shown here is derived from an EMBL/GenBank/DDBJ whole genome shotgun (WGS) entry which is preliminary data.</text>
</comment>
<evidence type="ECO:0000313" key="13">
    <source>
        <dbReference type="EMBL" id="KAF9077654.1"/>
    </source>
</evidence>
<keyword evidence="7 10" id="KW-0904">Protein phosphatase</keyword>
<dbReference type="SMART" id="SM00331">
    <property type="entry name" value="PP2C_SIG"/>
    <property type="match status" value="1"/>
</dbReference>
<comment type="cofactor">
    <cofactor evidence="2">
        <name>Mg(2+)</name>
        <dbReference type="ChEBI" id="CHEBI:18420"/>
    </cofactor>
</comment>
<feature type="region of interest" description="Disordered" evidence="11">
    <location>
        <begin position="436"/>
        <end position="505"/>
    </location>
</feature>
<dbReference type="EC" id="3.1.3.16" evidence="4"/>
<keyword evidence="14" id="KW-1185">Reference proteome</keyword>
<organism evidence="13 14">
    <name type="scientific">Rhodocollybia butyracea</name>
    <dbReference type="NCBI Taxonomy" id="206335"/>
    <lineage>
        <taxon>Eukaryota</taxon>
        <taxon>Fungi</taxon>
        <taxon>Dikarya</taxon>
        <taxon>Basidiomycota</taxon>
        <taxon>Agaricomycotina</taxon>
        <taxon>Agaricomycetes</taxon>
        <taxon>Agaricomycetidae</taxon>
        <taxon>Agaricales</taxon>
        <taxon>Marasmiineae</taxon>
        <taxon>Omphalotaceae</taxon>
        <taxon>Rhodocollybia</taxon>
    </lineage>
</organism>
<dbReference type="PROSITE" id="PS51746">
    <property type="entry name" value="PPM_2"/>
    <property type="match status" value="1"/>
</dbReference>
<dbReference type="CDD" id="cd00143">
    <property type="entry name" value="PP2Cc"/>
    <property type="match status" value="1"/>
</dbReference>
<dbReference type="PANTHER" id="PTHR13832:SF565">
    <property type="entry name" value="AT28366P-RELATED"/>
    <property type="match status" value="1"/>
</dbReference>
<dbReference type="PROSITE" id="PS01032">
    <property type="entry name" value="PPM_1"/>
    <property type="match status" value="1"/>
</dbReference>
<feature type="compositionally biased region" description="Acidic residues" evidence="11">
    <location>
        <begin position="391"/>
        <end position="400"/>
    </location>
</feature>
<evidence type="ECO:0000256" key="2">
    <source>
        <dbReference type="ARBA" id="ARBA00001946"/>
    </source>
</evidence>
<evidence type="ECO:0000256" key="9">
    <source>
        <dbReference type="ARBA" id="ARBA00048832"/>
    </source>
</evidence>
<proteinExistence type="inferred from homology"/>
<dbReference type="InterPro" id="IPR001932">
    <property type="entry name" value="PPM-type_phosphatase-like_dom"/>
</dbReference>
<evidence type="ECO:0000259" key="12">
    <source>
        <dbReference type="PROSITE" id="PS51746"/>
    </source>
</evidence>
<feature type="domain" description="PPM-type phosphatase" evidence="12">
    <location>
        <begin position="23"/>
        <end position="289"/>
    </location>
</feature>
<evidence type="ECO:0000256" key="4">
    <source>
        <dbReference type="ARBA" id="ARBA00013081"/>
    </source>
</evidence>
<dbReference type="InterPro" id="IPR015655">
    <property type="entry name" value="PP2C"/>
</dbReference>
<dbReference type="Gene3D" id="3.60.40.10">
    <property type="entry name" value="PPM-type phosphatase domain"/>
    <property type="match status" value="1"/>
</dbReference>
<gene>
    <name evidence="13" type="ORF">BDP27DRAFT_1311421</name>
</gene>
<evidence type="ECO:0000256" key="10">
    <source>
        <dbReference type="RuleBase" id="RU003465"/>
    </source>
</evidence>
<feature type="region of interest" description="Disordered" evidence="11">
    <location>
        <begin position="1"/>
        <end position="20"/>
    </location>
</feature>
<dbReference type="Pfam" id="PF00481">
    <property type="entry name" value="PP2C"/>
    <property type="match status" value="1"/>
</dbReference>
<evidence type="ECO:0000256" key="8">
    <source>
        <dbReference type="ARBA" id="ARBA00023211"/>
    </source>
</evidence>
<dbReference type="AlphaFoldDB" id="A0A9P5Q3E0"/>
<evidence type="ECO:0000256" key="3">
    <source>
        <dbReference type="ARBA" id="ARBA00006702"/>
    </source>
</evidence>
<name>A0A9P5Q3E0_9AGAR</name>
<comment type="similarity">
    <text evidence="3 10">Belongs to the PP2C family.</text>
</comment>
<evidence type="ECO:0000256" key="11">
    <source>
        <dbReference type="SAM" id="MobiDB-lite"/>
    </source>
</evidence>
<dbReference type="PANTHER" id="PTHR13832">
    <property type="entry name" value="PROTEIN PHOSPHATASE 2C"/>
    <property type="match status" value="1"/>
</dbReference>
<comment type="cofactor">
    <cofactor evidence="1">
        <name>Mn(2+)</name>
        <dbReference type="ChEBI" id="CHEBI:29035"/>
    </cofactor>
</comment>
<protein>
    <recommendedName>
        <fullName evidence="4">protein-serine/threonine phosphatase</fullName>
        <ecNumber evidence="4">3.1.3.16</ecNumber>
    </recommendedName>
</protein>
<evidence type="ECO:0000313" key="14">
    <source>
        <dbReference type="Proteomes" id="UP000772434"/>
    </source>
</evidence>
<keyword evidence="8" id="KW-0464">Manganese</keyword>
<dbReference type="OrthoDB" id="10264738at2759"/>
<dbReference type="Proteomes" id="UP000772434">
    <property type="component" value="Unassembled WGS sequence"/>
</dbReference>
<dbReference type="InterPro" id="IPR036457">
    <property type="entry name" value="PPM-type-like_dom_sf"/>
</dbReference>
<accession>A0A9P5Q3E0</accession>
<sequence>MGQTLSAPATNKTTESGGNDRFSYAISEMQGWRITMEDSHAIVLDLDQEKNDRNAFFAVYDGHGGATVARFAGQNVHKRLLVEDSYSNKEYEAALKRAFLGTDEDILANPAHSRDPSGCTAVAALVTKDKIYVANAGDSRSVLSVKGEVKPLSFDHKPTNESEKTRISGAGGYVEYGRVNGNLALSRAIGDFEFKKNSRLPPERQIITSDPEVTIHDIDPEDEFLVLACDGIWDCLTSQQVVDFIRFNVAEGKELGEIGEMMCQHCLAPDTSGGAGIGCDNMTVLIVALLNGRSKEEWYAWIKDRVNNNHGRSTPSVPPQLYSQSRLMAFKSRQEAMEARERMREQNSENYDVQQIAPGLTIRTLRSGGVSYDQDSGILSGTGSMMFTGDDSPDEDDGEDTTSSFFTQTLGLGVHPDDDSPINPDATQNLKAQLDEFEKDHSDDDDSMDEGPLGGETPPPPTPQANGGPVTPVPQLKSEPGGDKASPAVEAEGLLDGTEDPLLKM</sequence>
<dbReference type="EMBL" id="JADNRY010000003">
    <property type="protein sequence ID" value="KAF9077654.1"/>
    <property type="molecule type" value="Genomic_DNA"/>
</dbReference>
<feature type="compositionally biased region" description="Polar residues" evidence="11">
    <location>
        <begin position="1"/>
        <end position="17"/>
    </location>
</feature>
<comment type="catalytic activity">
    <reaction evidence="9">
        <text>O-phospho-L-threonyl-[protein] + H2O = L-threonyl-[protein] + phosphate</text>
        <dbReference type="Rhea" id="RHEA:47004"/>
        <dbReference type="Rhea" id="RHEA-COMP:11060"/>
        <dbReference type="Rhea" id="RHEA-COMP:11605"/>
        <dbReference type="ChEBI" id="CHEBI:15377"/>
        <dbReference type="ChEBI" id="CHEBI:30013"/>
        <dbReference type="ChEBI" id="CHEBI:43474"/>
        <dbReference type="ChEBI" id="CHEBI:61977"/>
        <dbReference type="EC" id="3.1.3.16"/>
    </reaction>
    <physiologicalReaction direction="left-to-right" evidence="9">
        <dbReference type="Rhea" id="RHEA:47005"/>
    </physiologicalReaction>
</comment>
<feature type="region of interest" description="Disordered" evidence="11">
    <location>
        <begin position="375"/>
        <end position="404"/>
    </location>
</feature>
<dbReference type="SMART" id="SM00332">
    <property type="entry name" value="PP2Cc"/>
    <property type="match status" value="1"/>
</dbReference>
<dbReference type="InterPro" id="IPR000222">
    <property type="entry name" value="PP2C_BS"/>
</dbReference>
<dbReference type="GO" id="GO:0046872">
    <property type="term" value="F:metal ion binding"/>
    <property type="evidence" value="ECO:0007669"/>
    <property type="project" value="UniProtKB-KW"/>
</dbReference>
<dbReference type="GO" id="GO:0004722">
    <property type="term" value="F:protein serine/threonine phosphatase activity"/>
    <property type="evidence" value="ECO:0007669"/>
    <property type="project" value="UniProtKB-EC"/>
</dbReference>
<reference evidence="13" key="1">
    <citation type="submission" date="2020-11" db="EMBL/GenBank/DDBJ databases">
        <authorList>
            <consortium name="DOE Joint Genome Institute"/>
            <person name="Ahrendt S."/>
            <person name="Riley R."/>
            <person name="Andreopoulos W."/>
            <person name="Labutti K."/>
            <person name="Pangilinan J."/>
            <person name="Ruiz-Duenas F.J."/>
            <person name="Barrasa J.M."/>
            <person name="Sanchez-Garcia M."/>
            <person name="Camarero S."/>
            <person name="Miyauchi S."/>
            <person name="Serrano A."/>
            <person name="Linde D."/>
            <person name="Babiker R."/>
            <person name="Drula E."/>
            <person name="Ayuso-Fernandez I."/>
            <person name="Pacheco R."/>
            <person name="Padilla G."/>
            <person name="Ferreira P."/>
            <person name="Barriuso J."/>
            <person name="Kellner H."/>
            <person name="Castanera R."/>
            <person name="Alfaro M."/>
            <person name="Ramirez L."/>
            <person name="Pisabarro A.G."/>
            <person name="Kuo A."/>
            <person name="Tritt A."/>
            <person name="Lipzen A."/>
            <person name="He G."/>
            <person name="Yan M."/>
            <person name="Ng V."/>
            <person name="Cullen D."/>
            <person name="Martin F."/>
            <person name="Rosso M.-N."/>
            <person name="Henrissat B."/>
            <person name="Hibbett D."/>
            <person name="Martinez A.T."/>
            <person name="Grigoriev I.V."/>
        </authorList>
    </citation>
    <scope>NUCLEOTIDE SEQUENCE</scope>
    <source>
        <strain evidence="13">AH 40177</strain>
    </source>
</reference>
<evidence type="ECO:0000256" key="1">
    <source>
        <dbReference type="ARBA" id="ARBA00001936"/>
    </source>
</evidence>
<feature type="compositionally biased region" description="Polar residues" evidence="11">
    <location>
        <begin position="375"/>
        <end position="385"/>
    </location>
</feature>
<keyword evidence="5" id="KW-0479">Metal-binding</keyword>